<feature type="region of interest" description="Disordered" evidence="2">
    <location>
        <begin position="1"/>
        <end position="22"/>
    </location>
</feature>
<sequence>MAPPSTQTGPGGAPAPNSQAGQVTYAGQTEAELRAEYDRAVAESPGFFGRFTTIDDYLKYKTGAAANQAAQQAQLEQVVETYRPPMSSVGSYYLGYDHTALKSMVNDDMDPGTADEQGEAWTKIGNTLAELQSGLTTATEASKGAWRGEAAGAAQGYFTGVAKWSGDAAQAAQLTGNRLSAQQNAAETAKNSMPEPVQFSTADAYKMFFAEPNPFKWAETIDKIEAKFEEKQQAHERAAEVMNTMSAGFQEAGSTMPAFAPPPPMDSSGGGDNGQPPGGTGIPGTNGVPNGTGTGTGTGTVGPSGSTGGSTTTTGFVPPGGGTTPGTGGGGGGGGGGGTGGPFPGPGLVPGPFPGPGGFPPGGRPGTGPGRGGLGGPGGGSGGGLGGRGGGGAGGGLGGRGGLGGGLGGGPGGGLGGGLGGAAKGFGPGGSAGAFGDRAGGFGPSGSGGLAGLGGAGRGGAGGAGMGGGMGGGGAKGQGDEDTEHKAPSYLVETEDVFGDGTMVAPPVIGG</sequence>
<dbReference type="EMBL" id="JANYMP010000015">
    <property type="protein sequence ID" value="MCS7480957.1"/>
    <property type="molecule type" value="Genomic_DNA"/>
</dbReference>
<dbReference type="InterPro" id="IPR000030">
    <property type="entry name" value="PPE_dom"/>
</dbReference>
<feature type="region of interest" description="Disordered" evidence="2">
    <location>
        <begin position="253"/>
        <end position="392"/>
    </location>
</feature>
<comment type="caution">
    <text evidence="4">The sequence shown here is derived from an EMBL/GenBank/DDBJ whole genome shotgun (WGS) entry which is preliminary data.</text>
</comment>
<proteinExistence type="inferred from homology"/>
<dbReference type="InterPro" id="IPR038332">
    <property type="entry name" value="PPE_sf"/>
</dbReference>
<feature type="compositionally biased region" description="Gly residues" evidence="2">
    <location>
        <begin position="268"/>
        <end position="308"/>
    </location>
</feature>
<comment type="similarity">
    <text evidence="1">Belongs to the mycobacterial PPE family.</text>
</comment>
<gene>
    <name evidence="4" type="ORF">NZH93_29220</name>
</gene>
<organism evidence="4 5">
    <name type="scientific">Umezawaea endophytica</name>
    <dbReference type="NCBI Taxonomy" id="1654476"/>
    <lineage>
        <taxon>Bacteria</taxon>
        <taxon>Bacillati</taxon>
        <taxon>Actinomycetota</taxon>
        <taxon>Actinomycetes</taxon>
        <taxon>Pseudonocardiales</taxon>
        <taxon>Pseudonocardiaceae</taxon>
        <taxon>Umezawaea</taxon>
    </lineage>
</organism>
<feature type="region of interest" description="Disordered" evidence="2">
    <location>
        <begin position="459"/>
        <end position="511"/>
    </location>
</feature>
<dbReference type="SUPFAM" id="SSF140459">
    <property type="entry name" value="PE/PPE dimer-like"/>
    <property type="match status" value="1"/>
</dbReference>
<reference evidence="4" key="1">
    <citation type="submission" date="2022-08" db="EMBL/GenBank/DDBJ databases">
        <authorList>
            <person name="Tistechok S."/>
            <person name="Samborskyy M."/>
            <person name="Roman I."/>
        </authorList>
    </citation>
    <scope>NUCLEOTIDE SEQUENCE</scope>
    <source>
        <strain evidence="4">DSM 103496</strain>
    </source>
</reference>
<evidence type="ECO:0000256" key="2">
    <source>
        <dbReference type="SAM" id="MobiDB-lite"/>
    </source>
</evidence>
<accession>A0A9X2VRF0</accession>
<evidence type="ECO:0000259" key="3">
    <source>
        <dbReference type="Pfam" id="PF00823"/>
    </source>
</evidence>
<feature type="compositionally biased region" description="Gly residues" evidence="2">
    <location>
        <begin position="459"/>
        <end position="477"/>
    </location>
</feature>
<dbReference type="PRINTS" id="PR01228">
    <property type="entry name" value="EGGSHELL"/>
</dbReference>
<feature type="compositionally biased region" description="Pro residues" evidence="2">
    <location>
        <begin position="343"/>
        <end position="363"/>
    </location>
</feature>
<feature type="compositionally biased region" description="Gly residues" evidence="2">
    <location>
        <begin position="318"/>
        <end position="342"/>
    </location>
</feature>
<name>A0A9X2VRF0_9PSEU</name>
<dbReference type="Proteomes" id="UP001141259">
    <property type="component" value="Unassembled WGS sequence"/>
</dbReference>
<feature type="domain" description="PPE" evidence="3">
    <location>
        <begin position="117"/>
        <end position="255"/>
    </location>
</feature>
<dbReference type="RefSeq" id="WP_259626437.1">
    <property type="nucleotide sequence ID" value="NZ_JANYMP010000015.1"/>
</dbReference>
<dbReference type="AlphaFoldDB" id="A0A9X2VRF0"/>
<evidence type="ECO:0000313" key="4">
    <source>
        <dbReference type="EMBL" id="MCS7480957.1"/>
    </source>
</evidence>
<dbReference type="Pfam" id="PF00823">
    <property type="entry name" value="PPE"/>
    <property type="match status" value="1"/>
</dbReference>
<evidence type="ECO:0000313" key="5">
    <source>
        <dbReference type="Proteomes" id="UP001141259"/>
    </source>
</evidence>
<evidence type="ECO:0000256" key="1">
    <source>
        <dbReference type="ARBA" id="ARBA00010652"/>
    </source>
</evidence>
<keyword evidence="5" id="KW-1185">Reference proteome</keyword>
<dbReference type="Gene3D" id="1.20.1260.20">
    <property type="entry name" value="PPE superfamily"/>
    <property type="match status" value="1"/>
</dbReference>
<feature type="compositionally biased region" description="Gly residues" evidence="2">
    <location>
        <begin position="364"/>
        <end position="392"/>
    </location>
</feature>
<protein>
    <recommendedName>
        <fullName evidence="3">PPE domain-containing protein</fullName>
    </recommendedName>
</protein>